<evidence type="ECO:0000256" key="2">
    <source>
        <dbReference type="ARBA" id="ARBA00022630"/>
    </source>
</evidence>
<dbReference type="PROSITE" id="PS51257">
    <property type="entry name" value="PROKAR_LIPOPROTEIN"/>
    <property type="match status" value="1"/>
</dbReference>
<dbReference type="GeneID" id="66854210"/>
<reference evidence="6 7" key="1">
    <citation type="submission" date="2022-03" db="EMBL/GenBank/DDBJ databases">
        <title>Complete genome of Streptomyces rimosus ssp. rimosus R7 (=ATCC 10970).</title>
        <authorList>
            <person name="Beganovic S."/>
            <person name="Ruckert C."/>
            <person name="Busche T."/>
            <person name="Kalinowski J."/>
            <person name="Wittmann C."/>
        </authorList>
    </citation>
    <scope>NUCLEOTIDE SEQUENCE [LARGE SCALE GENOMIC DNA]</scope>
    <source>
        <strain evidence="6 7">R7</strain>
    </source>
</reference>
<keyword evidence="2" id="KW-0285">Flavoprotein</keyword>
<dbReference type="GO" id="GO:0018677">
    <property type="term" value="F:pentachlorophenol monooxygenase activity"/>
    <property type="evidence" value="ECO:0007669"/>
    <property type="project" value="UniProtKB-EC"/>
</dbReference>
<dbReference type="InterPro" id="IPR002938">
    <property type="entry name" value="FAD-bd"/>
</dbReference>
<dbReference type="EMBL" id="CP094298">
    <property type="protein sequence ID" value="UNZ06654.1"/>
    <property type="molecule type" value="Genomic_DNA"/>
</dbReference>
<dbReference type="Gene3D" id="3.50.50.60">
    <property type="entry name" value="FAD/NAD(P)-binding domain"/>
    <property type="match status" value="1"/>
</dbReference>
<dbReference type="Gene3D" id="3.30.70.2450">
    <property type="match status" value="1"/>
</dbReference>
<comment type="cofactor">
    <cofactor evidence="1">
        <name>FAD</name>
        <dbReference type="ChEBI" id="CHEBI:57692"/>
    </cofactor>
</comment>
<feature type="region of interest" description="Disordered" evidence="4">
    <location>
        <begin position="513"/>
        <end position="556"/>
    </location>
</feature>
<dbReference type="PANTHER" id="PTHR43004">
    <property type="entry name" value="TRK SYSTEM POTASSIUM UPTAKE PROTEIN"/>
    <property type="match status" value="1"/>
</dbReference>
<feature type="domain" description="FAD-binding" evidence="5">
    <location>
        <begin position="11"/>
        <end position="378"/>
    </location>
</feature>
<evidence type="ECO:0000256" key="3">
    <source>
        <dbReference type="ARBA" id="ARBA00022827"/>
    </source>
</evidence>
<dbReference type="SUPFAM" id="SSF51905">
    <property type="entry name" value="FAD/NAD(P)-binding domain"/>
    <property type="match status" value="1"/>
</dbReference>
<dbReference type="EC" id="1.14.13.50" evidence="6"/>
<dbReference type="Pfam" id="PF21274">
    <property type="entry name" value="Rng_hyd_C"/>
    <property type="match status" value="1"/>
</dbReference>
<dbReference type="Gene3D" id="3.40.30.120">
    <property type="match status" value="1"/>
</dbReference>
<protein>
    <submittedName>
        <fullName evidence="6">Pentachlorophenol 4-monooxygenase</fullName>
        <ecNumber evidence="6">1.14.13.50</ecNumber>
    </submittedName>
</protein>
<dbReference type="InterPro" id="IPR050641">
    <property type="entry name" value="RIFMO-like"/>
</dbReference>
<dbReference type="InterPro" id="IPR036188">
    <property type="entry name" value="FAD/NAD-bd_sf"/>
</dbReference>
<dbReference type="PRINTS" id="PR00420">
    <property type="entry name" value="RNGMNOXGNASE"/>
</dbReference>
<dbReference type="PANTHER" id="PTHR43004:SF19">
    <property type="entry name" value="BINDING MONOOXYGENASE, PUTATIVE (JCVI)-RELATED"/>
    <property type="match status" value="1"/>
</dbReference>
<name>A0ABY3ZDY4_STRRM</name>
<evidence type="ECO:0000313" key="7">
    <source>
        <dbReference type="Proteomes" id="UP000829494"/>
    </source>
</evidence>
<proteinExistence type="predicted"/>
<keyword evidence="7" id="KW-1185">Reference proteome</keyword>
<keyword evidence="6" id="KW-0560">Oxidoreductase</keyword>
<dbReference type="Pfam" id="PF01494">
    <property type="entry name" value="FAD_binding_3"/>
    <property type="match status" value="1"/>
</dbReference>
<gene>
    <name evidence="6" type="primary">pcpB10</name>
    <name evidence="6" type="ORF">SRIMR7_31325</name>
</gene>
<evidence type="ECO:0000313" key="6">
    <source>
        <dbReference type="EMBL" id="UNZ06654.1"/>
    </source>
</evidence>
<dbReference type="Proteomes" id="UP000829494">
    <property type="component" value="Chromosome"/>
</dbReference>
<organism evidence="6 7">
    <name type="scientific">Streptomyces rimosus subsp. rimosus</name>
    <dbReference type="NCBI Taxonomy" id="132474"/>
    <lineage>
        <taxon>Bacteria</taxon>
        <taxon>Bacillati</taxon>
        <taxon>Actinomycetota</taxon>
        <taxon>Actinomycetes</taxon>
        <taxon>Kitasatosporales</taxon>
        <taxon>Streptomycetaceae</taxon>
        <taxon>Streptomyces</taxon>
    </lineage>
</organism>
<evidence type="ECO:0000256" key="1">
    <source>
        <dbReference type="ARBA" id="ARBA00001974"/>
    </source>
</evidence>
<feature type="compositionally biased region" description="Low complexity" evidence="4">
    <location>
        <begin position="524"/>
        <end position="556"/>
    </location>
</feature>
<accession>A0ABY3ZDY4</accession>
<sequence length="586" mass="61391">MNKNTGGTAPRTDVVIAGAGPVGLMLACELALRGVRVVALERLTAVDETIKAGGINTPTAEAFYRRGMLPALADLQKEAFGRFHSFVRQRQAAGASSVRPAPRFAGHFAGIMLRAELLDTSDSDFHHAGPADEIGFVSQQALERLLAERAAELGVEVRRGVELTGFDTDTDGVTVHVGEAGEAGDAGGEELRAGWLVGCDGGRSTVRRLAGFPFPGTDPEITGRQALVEMTGAEKLGMGWNETETGIYSHGPVPGRILTVEFDGPPADRSAPVTLEEVQASLRKVSGTDVTVTKVNTATRFTDNTRQVTEYRRGRVLLAGDAAHVHPPFGGQGLNLGIGDAMNLGWKLAATVLGHAPDGLLDTYTAERHPVGAWVLEWTRAQIAVMRPTPHSRALRKVITDLTGTVTGTTYFAKKISGVWHRYDLPGDHPLTGRSAPDLVFANGTRLGAHLEDGRALLFVLTDDPGPAGRAAEYAAGYEGRLRVVTTRCPDRPELAGLLVRPDGVVAWGAGTDEDALRGESRSGAGADKAGSGADGDGAPARTAGTATATRTAPAATCTADELAALEDALRRWFGAPGGTPGGTAD</sequence>
<evidence type="ECO:0000259" key="5">
    <source>
        <dbReference type="Pfam" id="PF01494"/>
    </source>
</evidence>
<evidence type="ECO:0000256" key="4">
    <source>
        <dbReference type="SAM" id="MobiDB-lite"/>
    </source>
</evidence>
<keyword evidence="3" id="KW-0274">FAD</keyword>
<dbReference type="RefSeq" id="WP_003984937.1">
    <property type="nucleotide sequence ID" value="NZ_CP043497.1"/>
</dbReference>